<protein>
    <recommendedName>
        <fullName evidence="4">Cell surface protein</fullName>
    </recommendedName>
</protein>
<dbReference type="PANTHER" id="PTHR35580:SF1">
    <property type="entry name" value="PHYTASE-LIKE DOMAIN-CONTAINING PROTEIN"/>
    <property type="match status" value="1"/>
</dbReference>
<feature type="compositionally biased region" description="Acidic residues" evidence="1">
    <location>
        <begin position="26"/>
        <end position="42"/>
    </location>
</feature>
<organism evidence="2 3">
    <name type="scientific">Chondromyces apiculatus DSM 436</name>
    <dbReference type="NCBI Taxonomy" id="1192034"/>
    <lineage>
        <taxon>Bacteria</taxon>
        <taxon>Pseudomonadati</taxon>
        <taxon>Myxococcota</taxon>
        <taxon>Polyangia</taxon>
        <taxon>Polyangiales</taxon>
        <taxon>Polyangiaceae</taxon>
        <taxon>Chondromyces</taxon>
    </lineage>
</organism>
<dbReference type="InterPro" id="IPR011042">
    <property type="entry name" value="6-blade_b-propeller_TolB-like"/>
</dbReference>
<gene>
    <name evidence="2" type="ORF">CAP_6625</name>
</gene>
<comment type="caution">
    <text evidence="2">The sequence shown here is derived from an EMBL/GenBank/DDBJ whole genome shotgun (WGS) entry which is preliminary data.</text>
</comment>
<dbReference type="eggNOG" id="COG1520">
    <property type="taxonomic scope" value="Bacteria"/>
</dbReference>
<evidence type="ECO:0000256" key="1">
    <source>
        <dbReference type="SAM" id="MobiDB-lite"/>
    </source>
</evidence>
<feature type="region of interest" description="Disordered" evidence="1">
    <location>
        <begin position="1"/>
        <end position="46"/>
    </location>
</feature>
<reference evidence="2 3" key="1">
    <citation type="submission" date="2013-05" db="EMBL/GenBank/DDBJ databases">
        <title>Genome assembly of Chondromyces apiculatus DSM 436.</title>
        <authorList>
            <person name="Sharma G."/>
            <person name="Khatri I."/>
            <person name="Kaur C."/>
            <person name="Mayilraj S."/>
            <person name="Subramanian S."/>
        </authorList>
    </citation>
    <scope>NUCLEOTIDE SEQUENCE [LARGE SCALE GENOMIC DNA]</scope>
    <source>
        <strain evidence="2 3">DSM 436</strain>
    </source>
</reference>
<evidence type="ECO:0008006" key="4">
    <source>
        <dbReference type="Google" id="ProtNLM"/>
    </source>
</evidence>
<accession>A0A017T1L0</accession>
<dbReference type="PANTHER" id="PTHR35580">
    <property type="entry name" value="CELL SURFACE GLYCOPROTEIN (S-LAYER PROTEIN)-LIKE PROTEIN"/>
    <property type="match status" value="1"/>
</dbReference>
<evidence type="ECO:0000313" key="3">
    <source>
        <dbReference type="Proteomes" id="UP000019678"/>
    </source>
</evidence>
<dbReference type="SUPFAM" id="SSF101898">
    <property type="entry name" value="NHL repeat"/>
    <property type="match status" value="1"/>
</dbReference>
<keyword evidence="3" id="KW-1185">Reference proteome</keyword>
<dbReference type="Proteomes" id="UP000019678">
    <property type="component" value="Unassembled WGS sequence"/>
</dbReference>
<dbReference type="STRING" id="1192034.CAP_6625"/>
<dbReference type="AlphaFoldDB" id="A0A017T1L0"/>
<dbReference type="Gene3D" id="2.120.10.30">
    <property type="entry name" value="TolB, C-terminal domain"/>
    <property type="match status" value="1"/>
</dbReference>
<dbReference type="EMBL" id="ASRX01000056">
    <property type="protein sequence ID" value="EYF02735.1"/>
    <property type="molecule type" value="Genomic_DNA"/>
</dbReference>
<evidence type="ECO:0000313" key="2">
    <source>
        <dbReference type="EMBL" id="EYF02735.1"/>
    </source>
</evidence>
<dbReference type="InterPro" id="IPR052918">
    <property type="entry name" value="Motility_Chemotaxis_Reg"/>
</dbReference>
<proteinExistence type="predicted"/>
<sequence>MTTGCSLDASSEALKPQSTPRAETPNEPDAETPNEPDAEIPNEPDTAPCSSCLFSVGLGGPGFGEGQNAPHGALLAVDSTGNLLIGGDFQGPLDLGNDSFVSTAGSSDIFLASLSEQGDIRWSKHFGDGGHQSLTGLAATPDGGVVITGMFEGSLDLGGTPMETAYLAIFLARLDSQGRHVWSRSFAGDGQAIAWAHAVTVDSTGDALLFGNLEGTVDYGGFELDNGALWPVIVKFDERGDPLWGKSFGGSVDQTPVAIATDSQNNIYIAEESKRSVIDGVTLQGDAFANTLAASFDPEGTLRWARIFRERPQEGPSDASDTFTKAMTVDPLGNMVLTGLFAGTLDVDTVQLTTENPESGASFVLKLNAAGEALWGTALENTSIDTLSVDSAGDVLLGGSLQGALQLGGTHHASAGGTDTFAARLRKLDGAPAWSQHLGDAADQRASAIAAGSAGKVILTGVFDGHLDLGCGTLSSASGKDLFLSVLRP</sequence>
<name>A0A017T1L0_9BACT</name>